<dbReference type="Proteomes" id="UP001054945">
    <property type="component" value="Unassembled WGS sequence"/>
</dbReference>
<evidence type="ECO:0000313" key="1">
    <source>
        <dbReference type="EMBL" id="GIY75316.1"/>
    </source>
</evidence>
<name>A0AAV4VZZ0_CAEEX</name>
<keyword evidence="2" id="KW-1185">Reference proteome</keyword>
<evidence type="ECO:0000313" key="2">
    <source>
        <dbReference type="Proteomes" id="UP001054945"/>
    </source>
</evidence>
<reference evidence="1 2" key="1">
    <citation type="submission" date="2021-06" db="EMBL/GenBank/DDBJ databases">
        <title>Caerostris extrusa draft genome.</title>
        <authorList>
            <person name="Kono N."/>
            <person name="Arakawa K."/>
        </authorList>
    </citation>
    <scope>NUCLEOTIDE SEQUENCE [LARGE SCALE GENOMIC DNA]</scope>
</reference>
<dbReference type="EMBL" id="BPLR01015323">
    <property type="protein sequence ID" value="GIY75316.1"/>
    <property type="molecule type" value="Genomic_DNA"/>
</dbReference>
<proteinExistence type="predicted"/>
<evidence type="ECO:0008006" key="3">
    <source>
        <dbReference type="Google" id="ProtNLM"/>
    </source>
</evidence>
<comment type="caution">
    <text evidence="1">The sequence shown here is derived from an EMBL/GenBank/DDBJ whole genome shotgun (WGS) entry which is preliminary data.</text>
</comment>
<accession>A0AAV4VZZ0</accession>
<organism evidence="1 2">
    <name type="scientific">Caerostris extrusa</name>
    <name type="common">Bark spider</name>
    <name type="synonym">Caerostris bankana</name>
    <dbReference type="NCBI Taxonomy" id="172846"/>
    <lineage>
        <taxon>Eukaryota</taxon>
        <taxon>Metazoa</taxon>
        <taxon>Ecdysozoa</taxon>
        <taxon>Arthropoda</taxon>
        <taxon>Chelicerata</taxon>
        <taxon>Arachnida</taxon>
        <taxon>Araneae</taxon>
        <taxon>Araneomorphae</taxon>
        <taxon>Entelegynae</taxon>
        <taxon>Araneoidea</taxon>
        <taxon>Araneidae</taxon>
        <taxon>Caerostris</taxon>
    </lineage>
</organism>
<gene>
    <name evidence="1" type="ORF">CEXT_485741</name>
</gene>
<sequence>MYHLKCRFIVCSNKLRQENESSFSSGFCSPSSSTITPISNVNWHASSIFEHKSEKIFLKPLNYSLQLRLYRIRAGNHKRCHCYHLKCRFIFCSNKLRQETNFLFLQDFFVLDNYSCFERKLARAEHFRIQEGKRSSQTPLNYSLGLYRMRASNLNRLPIHGILTCPPPLERQITNSWYFDLHPPPLERQITHSWYFDLRPPKLERQITHSLYFDLRPPPLERQRSCPFWPL</sequence>
<protein>
    <recommendedName>
        <fullName evidence="3">Maturase K</fullName>
    </recommendedName>
</protein>
<dbReference type="AlphaFoldDB" id="A0AAV4VZZ0"/>